<evidence type="ECO:0000256" key="1">
    <source>
        <dbReference type="RuleBase" id="RU363097"/>
    </source>
</evidence>
<dbReference type="PANTHER" id="PTHR11011:SF60">
    <property type="entry name" value="FATTY ACYL-COA REDUCTASE-RELATED"/>
    <property type="match status" value="1"/>
</dbReference>
<protein>
    <recommendedName>
        <fullName evidence="1">Fatty acyl-CoA reductase</fullName>
        <ecNumber evidence="1">1.2.1.84</ecNumber>
    </recommendedName>
</protein>
<dbReference type="GO" id="GO:0080019">
    <property type="term" value="F:alcohol-forming very long-chain fatty acyl-CoA reductase activity"/>
    <property type="evidence" value="ECO:0007669"/>
    <property type="project" value="InterPro"/>
</dbReference>
<keyword evidence="1" id="KW-0521">NADP</keyword>
<evidence type="ECO:0000313" key="3">
    <source>
        <dbReference type="EMBL" id="KAJ8932098.1"/>
    </source>
</evidence>
<comment type="similarity">
    <text evidence="1">Belongs to the fatty acyl-CoA reductase family.</text>
</comment>
<dbReference type="GO" id="GO:0102965">
    <property type="term" value="F:alcohol-forming long-chain fatty acyl-CoA reductase activity"/>
    <property type="evidence" value="ECO:0007669"/>
    <property type="project" value="UniProtKB-EC"/>
</dbReference>
<feature type="domain" description="Thioester reductase (TE)" evidence="2">
    <location>
        <begin position="35"/>
        <end position="129"/>
    </location>
</feature>
<comment type="function">
    <text evidence="1">Catalyzes the reduction of fatty acyl-CoA to fatty alcohols.</text>
</comment>
<name>A0AAV8X099_9CUCU</name>
<dbReference type="Gene3D" id="3.40.50.720">
    <property type="entry name" value="NAD(P)-binding Rossmann-like Domain"/>
    <property type="match status" value="1"/>
</dbReference>
<dbReference type="InterPro" id="IPR013120">
    <property type="entry name" value="FAR_NAD-bd"/>
</dbReference>
<dbReference type="Proteomes" id="UP001162156">
    <property type="component" value="Unassembled WGS sequence"/>
</dbReference>
<keyword evidence="1" id="KW-0443">Lipid metabolism</keyword>
<dbReference type="InterPro" id="IPR036291">
    <property type="entry name" value="NAD(P)-bd_dom_sf"/>
</dbReference>
<comment type="caution">
    <text evidence="3">The sequence shown here is derived from an EMBL/GenBank/DDBJ whole genome shotgun (WGS) entry which is preliminary data.</text>
</comment>
<keyword evidence="4" id="KW-1185">Reference proteome</keyword>
<dbReference type="SUPFAM" id="SSF51735">
    <property type="entry name" value="NAD(P)-binding Rossmann-fold domains"/>
    <property type="match status" value="1"/>
</dbReference>
<dbReference type="EMBL" id="JANEYF010004128">
    <property type="protein sequence ID" value="KAJ8932098.1"/>
    <property type="molecule type" value="Genomic_DNA"/>
</dbReference>
<dbReference type="Pfam" id="PF07993">
    <property type="entry name" value="NAD_binding_4"/>
    <property type="match status" value="1"/>
</dbReference>
<evidence type="ECO:0000313" key="4">
    <source>
        <dbReference type="Proteomes" id="UP001162156"/>
    </source>
</evidence>
<keyword evidence="1" id="KW-0444">Lipid biosynthesis</keyword>
<evidence type="ECO:0000259" key="2">
    <source>
        <dbReference type="Pfam" id="PF07993"/>
    </source>
</evidence>
<dbReference type="EC" id="1.2.1.84" evidence="1"/>
<reference evidence="3" key="1">
    <citation type="journal article" date="2023" name="Insect Mol. Biol.">
        <title>Genome sequencing provides insights into the evolution of gene families encoding plant cell wall-degrading enzymes in longhorned beetles.</title>
        <authorList>
            <person name="Shin N.R."/>
            <person name="Okamura Y."/>
            <person name="Kirsch R."/>
            <person name="Pauchet Y."/>
        </authorList>
    </citation>
    <scope>NUCLEOTIDE SEQUENCE</scope>
    <source>
        <strain evidence="3">RBIC_L_NR</strain>
    </source>
</reference>
<dbReference type="PANTHER" id="PTHR11011">
    <property type="entry name" value="MALE STERILITY PROTEIN 2-RELATED"/>
    <property type="match status" value="1"/>
</dbReference>
<dbReference type="GO" id="GO:0035336">
    <property type="term" value="P:long-chain fatty-acyl-CoA metabolic process"/>
    <property type="evidence" value="ECO:0007669"/>
    <property type="project" value="TreeGrafter"/>
</dbReference>
<dbReference type="GO" id="GO:0005777">
    <property type="term" value="C:peroxisome"/>
    <property type="evidence" value="ECO:0007669"/>
    <property type="project" value="TreeGrafter"/>
</dbReference>
<dbReference type="InterPro" id="IPR026055">
    <property type="entry name" value="FAR"/>
</dbReference>
<organism evidence="3 4">
    <name type="scientific">Rhamnusium bicolor</name>
    <dbReference type="NCBI Taxonomy" id="1586634"/>
    <lineage>
        <taxon>Eukaryota</taxon>
        <taxon>Metazoa</taxon>
        <taxon>Ecdysozoa</taxon>
        <taxon>Arthropoda</taxon>
        <taxon>Hexapoda</taxon>
        <taxon>Insecta</taxon>
        <taxon>Pterygota</taxon>
        <taxon>Neoptera</taxon>
        <taxon>Endopterygota</taxon>
        <taxon>Coleoptera</taxon>
        <taxon>Polyphaga</taxon>
        <taxon>Cucujiformia</taxon>
        <taxon>Chrysomeloidea</taxon>
        <taxon>Cerambycidae</taxon>
        <taxon>Lepturinae</taxon>
        <taxon>Rhagiini</taxon>
        <taxon>Rhamnusium</taxon>
    </lineage>
</organism>
<keyword evidence="1" id="KW-0560">Oxidoreductase</keyword>
<dbReference type="AlphaFoldDB" id="A0AAV8X099"/>
<sequence length="133" mass="15097">MCIPEIMEDATVKALNSMANLSPIQEFYSNTNILITGGTGFFGNVLMEKLLRSCPTISKIYILIRNKRGIESKARVLEILDDVLFTRLKEECPDFRSKVVGIHGDLTLPNLGLSVQNEKLLIDEVVFVFYYFF</sequence>
<comment type="catalytic activity">
    <reaction evidence="1">
        <text>a long-chain fatty acyl-CoA + 2 NADPH + 2 H(+) = a long-chain primary fatty alcohol + 2 NADP(+) + CoA</text>
        <dbReference type="Rhea" id="RHEA:52716"/>
        <dbReference type="ChEBI" id="CHEBI:15378"/>
        <dbReference type="ChEBI" id="CHEBI:57287"/>
        <dbReference type="ChEBI" id="CHEBI:57783"/>
        <dbReference type="ChEBI" id="CHEBI:58349"/>
        <dbReference type="ChEBI" id="CHEBI:77396"/>
        <dbReference type="ChEBI" id="CHEBI:83139"/>
        <dbReference type="EC" id="1.2.1.84"/>
    </reaction>
</comment>
<proteinExistence type="inferred from homology"/>
<accession>A0AAV8X099</accession>
<gene>
    <name evidence="3" type="ORF">NQ314_014949</name>
</gene>